<keyword evidence="1" id="KW-0812">Transmembrane</keyword>
<evidence type="ECO:0000313" key="3">
    <source>
        <dbReference type="EMBL" id="CAB5208481.1"/>
    </source>
</evidence>
<dbReference type="EMBL" id="LR798231">
    <property type="protein sequence ID" value="CAB5208481.1"/>
    <property type="molecule type" value="Genomic_DNA"/>
</dbReference>
<protein>
    <submittedName>
        <fullName evidence="2">Uncharacterized protein</fullName>
    </submittedName>
</protein>
<name>A0A6J5KWH6_9CAUD</name>
<reference evidence="2" key="1">
    <citation type="submission" date="2020-04" db="EMBL/GenBank/DDBJ databases">
        <authorList>
            <person name="Chiriac C."/>
            <person name="Salcher M."/>
            <person name="Ghai R."/>
            <person name="Kavagutti S V."/>
        </authorList>
    </citation>
    <scope>NUCLEOTIDE SEQUENCE</scope>
</reference>
<evidence type="ECO:0000313" key="2">
    <source>
        <dbReference type="EMBL" id="CAB4125416.1"/>
    </source>
</evidence>
<gene>
    <name evidence="3" type="ORF">UFOVP181_42</name>
    <name evidence="2" type="ORF">UFOVP57_120</name>
</gene>
<organism evidence="2">
    <name type="scientific">uncultured Caudovirales phage</name>
    <dbReference type="NCBI Taxonomy" id="2100421"/>
    <lineage>
        <taxon>Viruses</taxon>
        <taxon>Duplodnaviria</taxon>
        <taxon>Heunggongvirae</taxon>
        <taxon>Uroviricota</taxon>
        <taxon>Caudoviricetes</taxon>
        <taxon>Peduoviridae</taxon>
        <taxon>Maltschvirus</taxon>
        <taxon>Maltschvirus maltsch</taxon>
    </lineage>
</organism>
<feature type="transmembrane region" description="Helical" evidence="1">
    <location>
        <begin position="58"/>
        <end position="77"/>
    </location>
</feature>
<evidence type="ECO:0000256" key="1">
    <source>
        <dbReference type="SAM" id="Phobius"/>
    </source>
</evidence>
<proteinExistence type="predicted"/>
<sequence length="131" mass="15398">MKSLHWVTKLKQWALHSNLEQTANQKALLSRGFFYNYNMITNTINWIKQDYNERPVRFCLELLAWFMSIGCTIWMGYTLPTPPFVFLYPLFMIQCCIFGWAAWTRGSTGMLANYALISSIDLVAYIRMMSQ</sequence>
<dbReference type="EMBL" id="LR796187">
    <property type="protein sequence ID" value="CAB4125416.1"/>
    <property type="molecule type" value="Genomic_DNA"/>
</dbReference>
<feature type="transmembrane region" description="Helical" evidence="1">
    <location>
        <begin position="83"/>
        <end position="103"/>
    </location>
</feature>
<accession>A0A6J5KWH6</accession>
<keyword evidence="1" id="KW-0472">Membrane</keyword>
<keyword evidence="1" id="KW-1133">Transmembrane helix</keyword>
<feature type="transmembrane region" description="Helical" evidence="1">
    <location>
        <begin position="110"/>
        <end position="128"/>
    </location>
</feature>